<dbReference type="SMART" id="SM00935">
    <property type="entry name" value="OmpH"/>
    <property type="match status" value="1"/>
</dbReference>
<dbReference type="SUPFAM" id="SSF111384">
    <property type="entry name" value="OmpH-like"/>
    <property type="match status" value="1"/>
</dbReference>
<dbReference type="PANTHER" id="PTHR35089:SF1">
    <property type="entry name" value="CHAPERONE PROTEIN SKP"/>
    <property type="match status" value="1"/>
</dbReference>
<protein>
    <submittedName>
        <fullName evidence="3">Membrane protein</fullName>
    </submittedName>
</protein>
<dbReference type="GO" id="GO:0050821">
    <property type="term" value="P:protein stabilization"/>
    <property type="evidence" value="ECO:0007669"/>
    <property type="project" value="TreeGrafter"/>
</dbReference>
<organism evidence="3 4">
    <name type="scientific">Aquaticitalea lipolytica</name>
    <dbReference type="NCBI Taxonomy" id="1247562"/>
    <lineage>
        <taxon>Bacteria</taxon>
        <taxon>Pseudomonadati</taxon>
        <taxon>Bacteroidota</taxon>
        <taxon>Flavobacteriia</taxon>
        <taxon>Flavobacteriales</taxon>
        <taxon>Flavobacteriaceae</taxon>
        <taxon>Aquaticitalea</taxon>
    </lineage>
</organism>
<dbReference type="AlphaFoldDB" id="A0A8J2TS53"/>
<proteinExistence type="inferred from homology"/>
<evidence type="ECO:0000256" key="1">
    <source>
        <dbReference type="ARBA" id="ARBA00009091"/>
    </source>
</evidence>
<evidence type="ECO:0000256" key="2">
    <source>
        <dbReference type="ARBA" id="ARBA00022729"/>
    </source>
</evidence>
<dbReference type="PANTHER" id="PTHR35089">
    <property type="entry name" value="CHAPERONE PROTEIN SKP"/>
    <property type="match status" value="1"/>
</dbReference>
<comment type="similarity">
    <text evidence="1">Belongs to the Skp family.</text>
</comment>
<gene>
    <name evidence="3" type="ORF">GCM10011531_13490</name>
</gene>
<sequence length="159" mass="18225">MLASCKNEMKTGFIDNSKLINDYQKKKDIESDFDKKTTAFNKKVDSIRTLFQQEAALIQSTDPNVAKKASQEKMQMLGQQFQVYQQQWQSEEQQLAKEGQTKIDTLIKEVRTFVKDYGKKNGYSFILGSNEAGSVLYGEEGKDLTNVILEELNKAYKKD</sequence>
<name>A0A8J2TS53_9FLAO</name>
<dbReference type="Proteomes" id="UP000598120">
    <property type="component" value="Unassembled WGS sequence"/>
</dbReference>
<dbReference type="GO" id="GO:0005829">
    <property type="term" value="C:cytosol"/>
    <property type="evidence" value="ECO:0007669"/>
    <property type="project" value="TreeGrafter"/>
</dbReference>
<keyword evidence="4" id="KW-1185">Reference proteome</keyword>
<evidence type="ECO:0000313" key="3">
    <source>
        <dbReference type="EMBL" id="GFZ83811.1"/>
    </source>
</evidence>
<dbReference type="Pfam" id="PF03938">
    <property type="entry name" value="OmpH"/>
    <property type="match status" value="1"/>
</dbReference>
<keyword evidence="2" id="KW-0732">Signal</keyword>
<dbReference type="Gene3D" id="3.30.910.20">
    <property type="entry name" value="Skp domain"/>
    <property type="match status" value="1"/>
</dbReference>
<evidence type="ECO:0000313" key="4">
    <source>
        <dbReference type="Proteomes" id="UP000598120"/>
    </source>
</evidence>
<dbReference type="InterPro" id="IPR005632">
    <property type="entry name" value="Chaperone_Skp"/>
</dbReference>
<dbReference type="GO" id="GO:0051082">
    <property type="term" value="F:unfolded protein binding"/>
    <property type="evidence" value="ECO:0007669"/>
    <property type="project" value="InterPro"/>
</dbReference>
<dbReference type="InterPro" id="IPR024930">
    <property type="entry name" value="Skp_dom_sf"/>
</dbReference>
<comment type="caution">
    <text evidence="3">The sequence shown here is derived from an EMBL/GenBank/DDBJ whole genome shotgun (WGS) entry which is preliminary data.</text>
</comment>
<dbReference type="EMBL" id="BMIC01000001">
    <property type="protein sequence ID" value="GFZ83811.1"/>
    <property type="molecule type" value="Genomic_DNA"/>
</dbReference>
<reference evidence="3 4" key="1">
    <citation type="journal article" date="2014" name="Int. J. Syst. Evol. Microbiol.">
        <title>Complete genome sequence of Corynebacterium casei LMG S-19264T (=DSM 44701T), isolated from a smear-ripened cheese.</title>
        <authorList>
            <consortium name="US DOE Joint Genome Institute (JGI-PGF)"/>
            <person name="Walter F."/>
            <person name="Albersmeier A."/>
            <person name="Kalinowski J."/>
            <person name="Ruckert C."/>
        </authorList>
    </citation>
    <scope>NUCLEOTIDE SEQUENCE [LARGE SCALE GENOMIC DNA]</scope>
    <source>
        <strain evidence="3 4">CGMCC 1.15295</strain>
    </source>
</reference>
<accession>A0A8J2TS53</accession>